<feature type="transmembrane region" description="Helical" evidence="1">
    <location>
        <begin position="69"/>
        <end position="87"/>
    </location>
</feature>
<comment type="caution">
    <text evidence="3">The sequence shown here is derived from an EMBL/GenBank/DDBJ whole genome shotgun (WGS) entry which is preliminary data.</text>
</comment>
<dbReference type="InterPro" id="IPR011856">
    <property type="entry name" value="tRNA_endonuc-like_dom_sf"/>
</dbReference>
<keyword evidence="3" id="KW-0378">Hydrolase</keyword>
<dbReference type="EMBL" id="QTKX01000001">
    <property type="protein sequence ID" value="MBS8263710.1"/>
    <property type="molecule type" value="Genomic_DNA"/>
</dbReference>
<dbReference type="PANTHER" id="PTHR30015">
    <property type="entry name" value="MRR RESTRICTION SYSTEM PROTEIN"/>
    <property type="match status" value="1"/>
</dbReference>
<keyword evidence="3" id="KW-0540">Nuclease</keyword>
<evidence type="ECO:0000313" key="4">
    <source>
        <dbReference type="Proteomes" id="UP000761411"/>
    </source>
</evidence>
<dbReference type="SUPFAM" id="SSF52980">
    <property type="entry name" value="Restriction endonuclease-like"/>
    <property type="match status" value="1"/>
</dbReference>
<dbReference type="Proteomes" id="UP000761411">
    <property type="component" value="Unassembled WGS sequence"/>
</dbReference>
<proteinExistence type="predicted"/>
<evidence type="ECO:0000256" key="1">
    <source>
        <dbReference type="SAM" id="Phobius"/>
    </source>
</evidence>
<dbReference type="InterPro" id="IPR011335">
    <property type="entry name" value="Restrct_endonuc-II-like"/>
</dbReference>
<dbReference type="Pfam" id="PF04471">
    <property type="entry name" value="Mrr_cat"/>
    <property type="match status" value="1"/>
</dbReference>
<evidence type="ECO:0000313" key="3">
    <source>
        <dbReference type="EMBL" id="MBS8263710.1"/>
    </source>
</evidence>
<gene>
    <name evidence="3" type="ORF">DYI25_04540</name>
</gene>
<dbReference type="Gene3D" id="3.40.1350.10">
    <property type="match status" value="1"/>
</dbReference>
<dbReference type="GO" id="GO:0003677">
    <property type="term" value="F:DNA binding"/>
    <property type="evidence" value="ECO:0007669"/>
    <property type="project" value="InterPro"/>
</dbReference>
<feature type="transmembrane region" description="Helical" evidence="1">
    <location>
        <begin position="93"/>
        <end position="115"/>
    </location>
</feature>
<name>A0A944GWJ4_9BACI</name>
<accession>A0A944GWJ4</accession>
<reference evidence="3 4" key="1">
    <citation type="journal article" date="2021" name="Microorganisms">
        <title>Bacterial Dimethylsulfoniopropionate Biosynthesis in the East China Sea.</title>
        <authorList>
            <person name="Liu J."/>
            <person name="Zhang Y."/>
            <person name="Liu J."/>
            <person name="Zhong H."/>
            <person name="Williams B.T."/>
            <person name="Zheng Y."/>
            <person name="Curson A.R.J."/>
            <person name="Sun C."/>
            <person name="Sun H."/>
            <person name="Song D."/>
            <person name="Wagner Mackenzie B."/>
            <person name="Bermejo Martinez A."/>
            <person name="Todd J.D."/>
            <person name="Zhang X.H."/>
        </authorList>
    </citation>
    <scope>NUCLEOTIDE SEQUENCE [LARGE SCALE GENOMIC DNA]</scope>
    <source>
        <strain evidence="3 4">ESS08</strain>
    </source>
</reference>
<keyword evidence="4" id="KW-1185">Reference proteome</keyword>
<keyword evidence="1" id="KW-1133">Transmembrane helix</keyword>
<keyword evidence="3" id="KW-0255">Endonuclease</keyword>
<dbReference type="InterPro" id="IPR007560">
    <property type="entry name" value="Restrct_endonuc_IV_Mrr"/>
</dbReference>
<protein>
    <submittedName>
        <fullName evidence="3">Restriction endonuclease</fullName>
    </submittedName>
</protein>
<evidence type="ECO:0000259" key="2">
    <source>
        <dbReference type="Pfam" id="PF04471"/>
    </source>
</evidence>
<organism evidence="3 4">
    <name type="scientific">Mesobacillus boroniphilus</name>
    <dbReference type="NCBI Taxonomy" id="308892"/>
    <lineage>
        <taxon>Bacteria</taxon>
        <taxon>Bacillati</taxon>
        <taxon>Bacillota</taxon>
        <taxon>Bacilli</taxon>
        <taxon>Bacillales</taxon>
        <taxon>Bacillaceae</taxon>
        <taxon>Mesobacillus</taxon>
    </lineage>
</organism>
<keyword evidence="1" id="KW-0812">Transmembrane</keyword>
<dbReference type="GO" id="GO:0009307">
    <property type="term" value="P:DNA restriction-modification system"/>
    <property type="evidence" value="ECO:0007669"/>
    <property type="project" value="InterPro"/>
</dbReference>
<dbReference type="PANTHER" id="PTHR30015:SF6">
    <property type="entry name" value="SLL1429 PROTEIN"/>
    <property type="match status" value="1"/>
</dbReference>
<feature type="domain" description="Restriction endonuclease type IV Mrr" evidence="2">
    <location>
        <begin position="170"/>
        <end position="281"/>
    </location>
</feature>
<sequence>MPKRFLCLIHKEIIREGLDDSGTKIVPYCTHCDCQREIDQITIMKEHEYQSEFQKYKSQLQRPSLRKDLLGYLVGLFFVGLGITNTVNSESIFLTLIGVFVILIGFLFFFITYTYKPEEPKKPNKPSIDDLYYSKKEHFDPLQSEVNQYKAKLKIHYNNQTIIVHEMVEIDNMDGFEFEKYIAELLKNLEFGRAIVTKKSGDFGADIIVFDKNHEKVAVQCKRYGIKNLVGVDALQQIHSAMGYFDCQKAMVITNSNFSKPAYQMAQKLEVELWNRKTLKEKIASLKKENWNDYLDMFYLAPIRNVPLEDGKIMYV</sequence>
<dbReference type="InterPro" id="IPR052906">
    <property type="entry name" value="Type_IV_Methyl-Rstrct_Enzyme"/>
</dbReference>
<keyword evidence="1" id="KW-0472">Membrane</keyword>
<dbReference type="AlphaFoldDB" id="A0A944GWJ4"/>
<dbReference type="GO" id="GO:0015666">
    <property type="term" value="F:restriction endodeoxyribonuclease activity"/>
    <property type="evidence" value="ECO:0007669"/>
    <property type="project" value="TreeGrafter"/>
</dbReference>